<accession>A0AAD5KF15</accession>
<organism evidence="7 8">
    <name type="scientific">Phascolomyces articulosus</name>
    <dbReference type="NCBI Taxonomy" id="60185"/>
    <lineage>
        <taxon>Eukaryota</taxon>
        <taxon>Fungi</taxon>
        <taxon>Fungi incertae sedis</taxon>
        <taxon>Mucoromycota</taxon>
        <taxon>Mucoromycotina</taxon>
        <taxon>Mucoromycetes</taxon>
        <taxon>Mucorales</taxon>
        <taxon>Lichtheimiaceae</taxon>
        <taxon>Phascolomyces</taxon>
    </lineage>
</organism>
<feature type="region of interest" description="Disordered" evidence="5">
    <location>
        <begin position="1"/>
        <end position="25"/>
    </location>
</feature>
<gene>
    <name evidence="7" type="ORF">BDA99DRAFT_571790</name>
</gene>
<evidence type="ECO:0000313" key="7">
    <source>
        <dbReference type="EMBL" id="KAI9264359.1"/>
    </source>
</evidence>
<dbReference type="InterPro" id="IPR036259">
    <property type="entry name" value="MFS_trans_sf"/>
</dbReference>
<dbReference type="PANTHER" id="PTHR23501">
    <property type="entry name" value="MAJOR FACILITATOR SUPERFAMILY"/>
    <property type="match status" value="1"/>
</dbReference>
<evidence type="ECO:0000256" key="2">
    <source>
        <dbReference type="ARBA" id="ARBA00022692"/>
    </source>
</evidence>
<feature type="transmembrane region" description="Helical" evidence="6">
    <location>
        <begin position="212"/>
        <end position="232"/>
    </location>
</feature>
<dbReference type="PANTHER" id="PTHR23501:SF87">
    <property type="entry name" value="SIDEROPHORE IRON TRANSPORTER 2"/>
    <property type="match status" value="1"/>
</dbReference>
<feature type="compositionally biased region" description="Polar residues" evidence="5">
    <location>
        <begin position="601"/>
        <end position="611"/>
    </location>
</feature>
<keyword evidence="2 6" id="KW-0812">Transmembrane</keyword>
<feature type="compositionally biased region" description="Basic and acidic residues" evidence="5">
    <location>
        <begin position="1"/>
        <end position="10"/>
    </location>
</feature>
<dbReference type="AlphaFoldDB" id="A0AAD5KF15"/>
<dbReference type="Gene3D" id="1.20.1250.20">
    <property type="entry name" value="MFS general substrate transporter like domains"/>
    <property type="match status" value="2"/>
</dbReference>
<feature type="transmembrane region" description="Helical" evidence="6">
    <location>
        <begin position="180"/>
        <end position="200"/>
    </location>
</feature>
<feature type="transmembrane region" description="Helical" evidence="6">
    <location>
        <begin position="543"/>
        <end position="560"/>
    </location>
</feature>
<evidence type="ECO:0000256" key="5">
    <source>
        <dbReference type="SAM" id="MobiDB-lite"/>
    </source>
</evidence>
<proteinExistence type="predicted"/>
<evidence type="ECO:0000256" key="4">
    <source>
        <dbReference type="ARBA" id="ARBA00023136"/>
    </source>
</evidence>
<name>A0AAD5KF15_9FUNG</name>
<reference evidence="7" key="2">
    <citation type="submission" date="2023-02" db="EMBL/GenBank/DDBJ databases">
        <authorList>
            <consortium name="DOE Joint Genome Institute"/>
            <person name="Mondo S.J."/>
            <person name="Chang Y."/>
            <person name="Wang Y."/>
            <person name="Ahrendt S."/>
            <person name="Andreopoulos W."/>
            <person name="Barry K."/>
            <person name="Beard J."/>
            <person name="Benny G.L."/>
            <person name="Blankenship S."/>
            <person name="Bonito G."/>
            <person name="Cuomo C."/>
            <person name="Desiro A."/>
            <person name="Gervers K.A."/>
            <person name="Hundley H."/>
            <person name="Kuo A."/>
            <person name="LaButti K."/>
            <person name="Lang B.F."/>
            <person name="Lipzen A."/>
            <person name="O'Donnell K."/>
            <person name="Pangilinan J."/>
            <person name="Reynolds N."/>
            <person name="Sandor L."/>
            <person name="Smith M.W."/>
            <person name="Tsang A."/>
            <person name="Grigoriev I.V."/>
            <person name="Stajich J.E."/>
            <person name="Spatafora J.W."/>
        </authorList>
    </citation>
    <scope>NUCLEOTIDE SEQUENCE</scope>
    <source>
        <strain evidence="7">RSA 2281</strain>
    </source>
</reference>
<dbReference type="EMBL" id="JAIXMP010000012">
    <property type="protein sequence ID" value="KAI9264359.1"/>
    <property type="molecule type" value="Genomic_DNA"/>
</dbReference>
<reference evidence="7" key="1">
    <citation type="journal article" date="2022" name="IScience">
        <title>Evolution of zygomycete secretomes and the origins of terrestrial fungal ecologies.</title>
        <authorList>
            <person name="Chang Y."/>
            <person name="Wang Y."/>
            <person name="Mondo S."/>
            <person name="Ahrendt S."/>
            <person name="Andreopoulos W."/>
            <person name="Barry K."/>
            <person name="Beard J."/>
            <person name="Benny G.L."/>
            <person name="Blankenship S."/>
            <person name="Bonito G."/>
            <person name="Cuomo C."/>
            <person name="Desiro A."/>
            <person name="Gervers K.A."/>
            <person name="Hundley H."/>
            <person name="Kuo A."/>
            <person name="LaButti K."/>
            <person name="Lang B.F."/>
            <person name="Lipzen A."/>
            <person name="O'Donnell K."/>
            <person name="Pangilinan J."/>
            <person name="Reynolds N."/>
            <person name="Sandor L."/>
            <person name="Smith M.E."/>
            <person name="Tsang A."/>
            <person name="Grigoriev I.V."/>
            <person name="Stajich J.E."/>
            <person name="Spatafora J.W."/>
        </authorList>
    </citation>
    <scope>NUCLEOTIDE SEQUENCE</scope>
    <source>
        <strain evidence="7">RSA 2281</strain>
    </source>
</reference>
<feature type="compositionally biased region" description="Basic and acidic residues" evidence="5">
    <location>
        <begin position="569"/>
        <end position="580"/>
    </location>
</feature>
<feature type="transmembrane region" description="Helical" evidence="6">
    <location>
        <begin position="434"/>
        <end position="457"/>
    </location>
</feature>
<feature type="transmembrane region" description="Helical" evidence="6">
    <location>
        <begin position="379"/>
        <end position="398"/>
    </location>
</feature>
<feature type="region of interest" description="Disordered" evidence="5">
    <location>
        <begin position="569"/>
        <end position="614"/>
    </location>
</feature>
<comment type="subcellular location">
    <subcellularLocation>
        <location evidence="1">Membrane</location>
        <topology evidence="1">Multi-pass membrane protein</topology>
    </subcellularLocation>
</comment>
<dbReference type="Pfam" id="PF07690">
    <property type="entry name" value="MFS_1"/>
    <property type="match status" value="2"/>
</dbReference>
<feature type="transmembrane region" description="Helical" evidence="6">
    <location>
        <begin position="302"/>
        <end position="320"/>
    </location>
</feature>
<feature type="transmembrane region" description="Helical" evidence="6">
    <location>
        <begin position="123"/>
        <end position="141"/>
    </location>
</feature>
<dbReference type="SUPFAM" id="SSF103473">
    <property type="entry name" value="MFS general substrate transporter"/>
    <property type="match status" value="1"/>
</dbReference>
<evidence type="ECO:0000256" key="3">
    <source>
        <dbReference type="ARBA" id="ARBA00022989"/>
    </source>
</evidence>
<protein>
    <submittedName>
        <fullName evidence="7">Major facilitator superfamily domain-containing protein</fullName>
    </submittedName>
</protein>
<keyword evidence="3 6" id="KW-1133">Transmembrane helix</keyword>
<dbReference type="GO" id="GO:0005886">
    <property type="term" value="C:plasma membrane"/>
    <property type="evidence" value="ECO:0007669"/>
    <property type="project" value="TreeGrafter"/>
</dbReference>
<feature type="transmembrane region" description="Helical" evidence="6">
    <location>
        <begin position="404"/>
        <end position="422"/>
    </location>
</feature>
<dbReference type="GO" id="GO:0022857">
    <property type="term" value="F:transmembrane transporter activity"/>
    <property type="evidence" value="ECO:0007669"/>
    <property type="project" value="InterPro"/>
</dbReference>
<comment type="caution">
    <text evidence="7">The sequence shown here is derived from an EMBL/GenBank/DDBJ whole genome shotgun (WGS) entry which is preliminary data.</text>
</comment>
<keyword evidence="4 6" id="KW-0472">Membrane</keyword>
<keyword evidence="8" id="KW-1185">Reference proteome</keyword>
<evidence type="ECO:0000256" key="1">
    <source>
        <dbReference type="ARBA" id="ARBA00004141"/>
    </source>
</evidence>
<evidence type="ECO:0000313" key="8">
    <source>
        <dbReference type="Proteomes" id="UP001209540"/>
    </source>
</evidence>
<dbReference type="InterPro" id="IPR011701">
    <property type="entry name" value="MFS"/>
</dbReference>
<feature type="transmembrane region" description="Helical" evidence="6">
    <location>
        <begin position="270"/>
        <end position="290"/>
    </location>
</feature>
<feature type="transmembrane region" description="Helical" evidence="6">
    <location>
        <begin position="51"/>
        <end position="69"/>
    </location>
</feature>
<sequence>MTEEKKESHATSETTVPTAETGVETQVKEDDVSKLVAPGVKKAEVTKKASSLWNIYAIYAGILLVRWAYSWEGFMTQALTAPVTSILKANHLQSILKTLSSILQSIMFPTFSKLSDLIGRVEAFSIALVLYIISYIVQANAHNYGTFVGGQILNAFGDTGIMILIPIITGDMTNIRNRGFYHGVLQLPMIINMFCTSIAVDPLVETNWRWGYGMIPLIIFFCSLPIMLGLLYPQYKAKKQGMLDEYRQERRRVIGNRTWGQTLKFFATELDLVGCILLVGGLCMILLPFVLESTWGGWTNSRTLGCLIGGVFTWVALFYWELKCATKPVLPIGKWPNKTALLGVAAMSANTIGSSTNGLYLRTYLQITRKVTPGQAARLVIGFSVAAIAFQAITGFMMMKTRIWRPYLFTGICFLIVALGLMTRARQPDSADAFLIVSQVIGGIGTGLFEIPFIVAVQSSVPHEDLAMITAFYQIGQSITSSVGSTIAGAIWNQLLPQEFAKHIPGEYDTKKIMADIKYATSLPDDQYAGLKIAYGNVQRKQTYIHLGMAILTLFLTFPMKSFGLRNSKRFEEDPDDSRLSETSSKPGNESLDEKVAVDDTSATPATVNKQQQEEDVKNLTLLQQFKRYLLS</sequence>
<dbReference type="Proteomes" id="UP001209540">
    <property type="component" value="Unassembled WGS sequence"/>
</dbReference>
<evidence type="ECO:0000256" key="6">
    <source>
        <dbReference type="SAM" id="Phobius"/>
    </source>
</evidence>